<feature type="coiled-coil region" evidence="1">
    <location>
        <begin position="232"/>
        <end position="259"/>
    </location>
</feature>
<keyword evidence="4" id="KW-1185">Reference proteome</keyword>
<feature type="transmembrane region" description="Helical" evidence="2">
    <location>
        <begin position="790"/>
        <end position="822"/>
    </location>
</feature>
<protein>
    <submittedName>
        <fullName evidence="3">Uncharacterized protein</fullName>
    </submittedName>
</protein>
<dbReference type="Proteomes" id="UP001642409">
    <property type="component" value="Unassembled WGS sequence"/>
</dbReference>
<name>A0ABP1H238_9EUKA</name>
<comment type="caution">
    <text evidence="3">The sequence shown here is derived from an EMBL/GenBank/DDBJ whole genome shotgun (WGS) entry which is preliminary data.</text>
</comment>
<keyword evidence="2" id="KW-0812">Transmembrane</keyword>
<dbReference type="EMBL" id="CAXDID020000013">
    <property type="protein sequence ID" value="CAL5981585.1"/>
    <property type="molecule type" value="Genomic_DNA"/>
</dbReference>
<evidence type="ECO:0000313" key="3">
    <source>
        <dbReference type="EMBL" id="CAL5981585.1"/>
    </source>
</evidence>
<evidence type="ECO:0000313" key="4">
    <source>
        <dbReference type="Proteomes" id="UP001642409"/>
    </source>
</evidence>
<keyword evidence="2" id="KW-1133">Transmembrane helix</keyword>
<evidence type="ECO:0000256" key="1">
    <source>
        <dbReference type="SAM" id="Coils"/>
    </source>
</evidence>
<keyword evidence="1" id="KW-0175">Coiled coil</keyword>
<reference evidence="3 4" key="1">
    <citation type="submission" date="2024-07" db="EMBL/GenBank/DDBJ databases">
        <authorList>
            <person name="Akdeniz Z."/>
        </authorList>
    </citation>
    <scope>NUCLEOTIDE SEQUENCE [LARGE SCALE GENOMIC DNA]</scope>
</reference>
<accession>A0ABP1H238</accession>
<proteinExistence type="predicted"/>
<sequence length="2594" mass="303033">MLRVKKQASVTQADGVHYFNMFDLMTTVDVDTMRSNMNDALLPDQESDSLFFQTVHQLYQVQPGEPFLGFYVHCKRNFQLIGQILHAPGAVFEYLASFYQALFKDKENHPENLYNAYLNATQAVPDLFRDLGSEYAQYLLNFCHMLRINVVCENPQMFQQAIVSVFQSIKYLQPSNQIMIQIIQFMLQLNVVDQYKAVLCEIPAHYIRSKGGKLSDLAEFHPISFGSFTLVNQFYEAENNLEEEEEDEYEEDSKQMREIQPIKECEKYTEIFKKFAPSIAVQVIRRPNGELHTNWKKFVDSCAFLGEEFKQVFCIYCCECDFNTTHLIMLLQHLEMDTKVLKIYMQQYYGSLTLDQMQTFDKIFEPKMSINDFMYKIVYQQLNHNIEADFNAFCDKFKDQVKQQLQELIIQIQFACGHSGYSSRTDLIIAELISVVKQKYTLSLNEQSIISRYSDIKLSEQQIVELQNQLNTVDQQTFQVYYELIKQCHVTLQSKEEMKLTDNTLLNILNIMTESNQQILFQKLQETNSPQVYSLICEKLFQTNIDQKYLDCDWLISNLQHQDGRIRSQTVKLFAPNCKIFDILSDLMNPTDVLKINGNLFMLVNELKKGFDMFQLKVVVIASFGLLFSRYEVIQDQIINLFDYLSNQQQTKEIIAKYNVVQQFFNQKQDLDLDLDQFKTIQAKHYKYNVLENEQQEEDLRVKVKNAQKKYKASLMFLNPVLINNELNKNLLFKKTLQLISAQYEDIINHGVTSQDIIQINNCVNIDFQTRVNKLWKIIWNNSFTKILHYFLLVVCWFLLVWCLWGGFWGVLCFFFFLFGVYNPVDFSLLKDQIRMIIRDARSKKSALHLKFILAQIVAFSPNDEELKDILKVLLLNTQNQDCQLQTLLAFHAITESPYCIVQAQILNNNALLEQLAAITYERENVGDIFSFAPLQKSFETSVNIQYAFSFKEKINRFEDNIQSRFGNAFTVSDFQTASFNQDITLCLVNKLLSTSSSTGARRAIINFVDCKFDKEEIQQFYQYVAFVMLGQAALAQQYQQNTNYLSLIGQNNVIDIMIGLSYYQILDSISNCQILIESCKNIQIKHSFFHLLLKLVQLLVIENNYTDKAASFEFNDQLIQNMFKNSIYYDLIYQNFAKLQQKVMKTLTTTLFAVLQQSDLTDVIEENNDAVDIEELKQETAIVKFQNLSATIFKEIIGNVEQLGQVLNKIMLKQSAVNIVYQIIMHFEFFSEVFGYDLLCKTAEAYSSQCMKKTTHIEYFEQFNLLLTKFTPDQLVKIKQNVDFVLPKWVIEFKKMTGDNLQKVRVVVQIITYLKCQNDSLSKFLISYIHDDTIKELIMSYFEQVPNKDFVFLIADHIHNGTDLTKIYKACVETYSDLPVYNTLYGLSSRPVEQLKDLDFKQFEYVAVCDTIINLFLCSKGQQQELAHIVLINHIQKVITQESVQHIPSSVKNIISKTIHHIKRACADKKQHIIEMCLTILEQLCQQNIKEYLCQSLNITQQQMFEDLQTILKVAEVYQYADILFYHHLLNEFKIVLDKQDLFTKINEIFRSSILGRLLISGAVKQQNFMKNVLVPIIVYLESHQTELSTEVYTVLACRCTPDVYFTLYDELIVKHSWAINILFSQFRFGQKIQQQEDQESIELAKGFNNFNLSSIQSQLKKKLKRFYPLLLQKSTEKTFSNIYQVLSQNSDLNHKTVQIIAKLFKQAQMTFELKTLQQRILQKLLEKSYSRRDKARQILSCVSQALGLNKFEETISNIQNVFQVQTGCMCSAAVEAVIRRLVYIDVKSISQIVCTKTDLQLAQIFESDQFVQRSIHFNVENDYDHIVISEAFNKYQMQQLLRIVQEDLYNRKEADEKLVKIFQEFADKKALGIVEIVSATMNMKLLINDFVKPLISGAVDRHCDVMELAECIVKGIVKNPLADKQSVYEIIYYLNDTTTCFYCKIKPQAVYSVNDRRQQIMQDESLTQDQRIVKLRYQHQLLEKAPERQLGITTQAQANQNYNENFCCYVSVLLIKHGISSGYGDKYNKIFNVKNNLKSYMFGNLKQMKSYSITEFNAILDLPRAIIDYNEIYSFLDLAIYSNSFIVLMPAYECVTAIVQAQQQKNLKLSITQSFLEQTMKQLYKTNDQKLSQILLNLFQFILDNQKNLMNDTLQQKLFQTCALAVKSRQNMLKEPYQVIDRFVQNDYEHTVVYDQMDYYLNFSVNSFANSQLPKICQALVVSSLSHFILSYKLPDKARELKILSLVKLSVEAELNSTKLLSLQCLQQIFFKLNTFYLENFAVQFGYSMLAAHSNSKGLEKEELKSQSCRTFASLQANELNKNNLITQLFSKFFTNKTRLSQILLFLADFYKINACPIQINEFYTRNEEQLFNIMHQVNGNTEEDHRILYALLEYIQSNKQAAEKLTKYIIQHQTELANSTNMQIRRKLADIAISLHGINQFQISAFNQETIDQMFQNYFDHEFVLLEEEQVKTHEVLIIQLLSFCSLQYYSTINLTMLEYMKINYKIAEHMANVLINFLQVLRENEEEFIQRLQQIIIISLRLQIYKERDMKYVAQLLINKARKICKNGDVFEYLYNEAREGLGKRKKEIE</sequence>
<organism evidence="3 4">
    <name type="scientific">Hexamita inflata</name>
    <dbReference type="NCBI Taxonomy" id="28002"/>
    <lineage>
        <taxon>Eukaryota</taxon>
        <taxon>Metamonada</taxon>
        <taxon>Diplomonadida</taxon>
        <taxon>Hexamitidae</taxon>
        <taxon>Hexamitinae</taxon>
        <taxon>Hexamita</taxon>
    </lineage>
</organism>
<keyword evidence="2" id="KW-0472">Membrane</keyword>
<gene>
    <name evidence="3" type="ORF">HINF_LOCUS6729</name>
</gene>
<evidence type="ECO:0000256" key="2">
    <source>
        <dbReference type="SAM" id="Phobius"/>
    </source>
</evidence>